<keyword evidence="2" id="KW-0472">Membrane</keyword>
<keyword evidence="2" id="KW-1133">Transmembrane helix</keyword>
<sequence length="369" mass="41947">MKVFFTSKIEGEISSFHSYSFQEAVEKTAVLDKKWKKKNSEPVPLDFMISNDKGEKLYSGTYVLGSDDTTNIYNHICLKLMQLPMENEQQETERDILLQNLNVNTPASYQMDLTELAKQNTVKTNGWKQLSKRVKIFTCTLASLLVVAILSSIVLATIATSKNNALEEANVEVAEVKAIKTIYEKGITGDVNEAITKLQANEKHSDSEQEVLIHFLLSVKNYKEAVNETGKENVSILASQIMQLHGIEELKSFQESYPSSAGEFEIAYHSEDYQKAVAVKDVLMTSERYKEKGLAYLNLDQLDEAKKMASKAKSDELNKKITTYEDLDQQLRQLNSQLEEEEKSKDKDEDKIKSIKEQRNAIMEEQKNI</sequence>
<accession>A0A845F3Y0</accession>
<name>A0A845F3Y0_9BACL</name>
<feature type="transmembrane region" description="Helical" evidence="2">
    <location>
        <begin position="136"/>
        <end position="159"/>
    </location>
</feature>
<dbReference type="AlphaFoldDB" id="A0A845F3Y0"/>
<keyword evidence="2" id="KW-0812">Transmembrane</keyword>
<feature type="region of interest" description="Disordered" evidence="1">
    <location>
        <begin position="337"/>
        <end position="369"/>
    </location>
</feature>
<feature type="compositionally biased region" description="Basic and acidic residues" evidence="1">
    <location>
        <begin position="342"/>
        <end position="369"/>
    </location>
</feature>
<proteinExistence type="predicted"/>
<comment type="caution">
    <text evidence="3">The sequence shown here is derived from an EMBL/GenBank/DDBJ whole genome shotgun (WGS) entry which is preliminary data.</text>
</comment>
<dbReference type="Proteomes" id="UP000447833">
    <property type="component" value="Unassembled WGS sequence"/>
</dbReference>
<dbReference type="RefSeq" id="WP_160920931.1">
    <property type="nucleotide sequence ID" value="NZ_WMEY01000007.1"/>
</dbReference>
<protein>
    <submittedName>
        <fullName evidence="3">Uncharacterized protein</fullName>
    </submittedName>
</protein>
<evidence type="ECO:0000313" key="4">
    <source>
        <dbReference type="Proteomes" id="UP000447833"/>
    </source>
</evidence>
<organism evidence="3 4">
    <name type="scientific">Guptibacillus hwajinpoensis</name>
    <dbReference type="NCBI Taxonomy" id="208199"/>
    <lineage>
        <taxon>Bacteria</taxon>
        <taxon>Bacillati</taxon>
        <taxon>Bacillota</taxon>
        <taxon>Bacilli</taxon>
        <taxon>Bacillales</taxon>
        <taxon>Guptibacillaceae</taxon>
        <taxon>Guptibacillus</taxon>
    </lineage>
</organism>
<evidence type="ECO:0000313" key="3">
    <source>
        <dbReference type="EMBL" id="MYL65500.1"/>
    </source>
</evidence>
<evidence type="ECO:0000256" key="2">
    <source>
        <dbReference type="SAM" id="Phobius"/>
    </source>
</evidence>
<dbReference type="EMBL" id="WMEY01000007">
    <property type="protein sequence ID" value="MYL65500.1"/>
    <property type="molecule type" value="Genomic_DNA"/>
</dbReference>
<gene>
    <name evidence="3" type="ORF">GLW07_19255</name>
</gene>
<reference evidence="3 4" key="1">
    <citation type="submission" date="2019-11" db="EMBL/GenBank/DDBJ databases">
        <title>Genome sequences of 17 halophilic strains isolated from different environments.</title>
        <authorList>
            <person name="Furrow R.E."/>
        </authorList>
    </citation>
    <scope>NUCLEOTIDE SEQUENCE [LARGE SCALE GENOMIC DNA]</scope>
    <source>
        <strain evidence="3 4">22506_14_FS</strain>
    </source>
</reference>
<evidence type="ECO:0000256" key="1">
    <source>
        <dbReference type="SAM" id="MobiDB-lite"/>
    </source>
</evidence>